<dbReference type="PANTHER" id="PTHR23502:SF64">
    <property type="entry name" value="TRANSPORTER, PUTATIVE (AFU_ORTHOLOGUE AFUA_3G11760)-RELATED"/>
    <property type="match status" value="1"/>
</dbReference>
<dbReference type="EMBL" id="JANBPK010000159">
    <property type="protein sequence ID" value="KAJ2936163.1"/>
    <property type="molecule type" value="Genomic_DNA"/>
</dbReference>
<keyword evidence="6" id="KW-0732">Signal</keyword>
<keyword evidence="8" id="KW-1185">Reference proteome</keyword>
<feature type="signal peptide" evidence="6">
    <location>
        <begin position="1"/>
        <end position="19"/>
    </location>
</feature>
<dbReference type="GO" id="GO:0005886">
    <property type="term" value="C:plasma membrane"/>
    <property type="evidence" value="ECO:0007669"/>
    <property type="project" value="TreeGrafter"/>
</dbReference>
<reference evidence="7" key="1">
    <citation type="submission" date="2022-06" db="EMBL/GenBank/DDBJ databases">
        <title>Genome Sequence of Candolleomyces eurysporus.</title>
        <authorList>
            <person name="Buettner E."/>
        </authorList>
    </citation>
    <scope>NUCLEOTIDE SEQUENCE</scope>
    <source>
        <strain evidence="7">VTCC 930004</strain>
    </source>
</reference>
<evidence type="ECO:0000256" key="2">
    <source>
        <dbReference type="ARBA" id="ARBA00022692"/>
    </source>
</evidence>
<feature type="non-terminal residue" evidence="7">
    <location>
        <position position="259"/>
    </location>
</feature>
<protein>
    <recommendedName>
        <fullName evidence="9">MFS general substrate transporter</fullName>
    </recommendedName>
</protein>
<dbReference type="OrthoDB" id="3066029at2759"/>
<proteinExistence type="predicted"/>
<name>A0A9W8JLT0_9AGAR</name>
<evidence type="ECO:0000313" key="8">
    <source>
        <dbReference type="Proteomes" id="UP001140091"/>
    </source>
</evidence>
<feature type="transmembrane region" description="Helical" evidence="5">
    <location>
        <begin position="212"/>
        <end position="232"/>
    </location>
</feature>
<evidence type="ECO:0000256" key="5">
    <source>
        <dbReference type="SAM" id="Phobius"/>
    </source>
</evidence>
<dbReference type="GO" id="GO:0022857">
    <property type="term" value="F:transmembrane transporter activity"/>
    <property type="evidence" value="ECO:0007669"/>
    <property type="project" value="InterPro"/>
</dbReference>
<evidence type="ECO:0000256" key="1">
    <source>
        <dbReference type="ARBA" id="ARBA00004141"/>
    </source>
</evidence>
<dbReference type="SUPFAM" id="SSF103473">
    <property type="entry name" value="MFS general substrate transporter"/>
    <property type="match status" value="1"/>
</dbReference>
<evidence type="ECO:0008006" key="9">
    <source>
        <dbReference type="Google" id="ProtNLM"/>
    </source>
</evidence>
<gene>
    <name evidence="7" type="ORF">H1R20_g935</name>
</gene>
<dbReference type="InterPro" id="IPR036259">
    <property type="entry name" value="MFS_trans_sf"/>
</dbReference>
<comment type="caution">
    <text evidence="7">The sequence shown here is derived from an EMBL/GenBank/DDBJ whole genome shotgun (WGS) entry which is preliminary data.</text>
</comment>
<evidence type="ECO:0000256" key="3">
    <source>
        <dbReference type="ARBA" id="ARBA00022989"/>
    </source>
</evidence>
<dbReference type="AlphaFoldDB" id="A0A9W8JLT0"/>
<evidence type="ECO:0000313" key="7">
    <source>
        <dbReference type="EMBL" id="KAJ2936163.1"/>
    </source>
</evidence>
<feature type="transmembrane region" description="Helical" evidence="5">
    <location>
        <begin position="238"/>
        <end position="256"/>
    </location>
</feature>
<dbReference type="Gene3D" id="1.20.1250.20">
    <property type="entry name" value="MFS general substrate transporter like domains"/>
    <property type="match status" value="1"/>
</dbReference>
<dbReference type="PANTHER" id="PTHR23502">
    <property type="entry name" value="MAJOR FACILITATOR SUPERFAMILY"/>
    <property type="match status" value="1"/>
</dbReference>
<feature type="transmembrane region" description="Helical" evidence="5">
    <location>
        <begin position="145"/>
        <end position="170"/>
    </location>
</feature>
<feature type="chain" id="PRO_5040954416" description="MFS general substrate transporter" evidence="6">
    <location>
        <begin position="20"/>
        <end position="259"/>
    </location>
</feature>
<keyword evidence="3 5" id="KW-1133">Transmembrane helix</keyword>
<dbReference type="Pfam" id="PF07690">
    <property type="entry name" value="MFS_1"/>
    <property type="match status" value="1"/>
</dbReference>
<feature type="transmembrane region" description="Helical" evidence="5">
    <location>
        <begin position="66"/>
        <end position="89"/>
    </location>
</feature>
<dbReference type="InterPro" id="IPR011701">
    <property type="entry name" value="MFS"/>
</dbReference>
<comment type="subcellular location">
    <subcellularLocation>
        <location evidence="1">Membrane</location>
        <topology evidence="1">Multi-pass membrane protein</topology>
    </subcellularLocation>
</comment>
<evidence type="ECO:0000256" key="4">
    <source>
        <dbReference type="ARBA" id="ARBA00023136"/>
    </source>
</evidence>
<keyword evidence="2 5" id="KW-0812">Transmembrane</keyword>
<keyword evidence="4 5" id="KW-0472">Membrane</keyword>
<accession>A0A9W8JLT0</accession>
<feature type="transmembrane region" description="Helical" evidence="5">
    <location>
        <begin position="176"/>
        <end position="200"/>
    </location>
</feature>
<sequence>MQLILAIAVLLVFISVLLILPETSHPGTRGVDKSEVPVSGRNSRKLKMPVILNPFKPLLLLRSPNVLIVATAVFLTLAVDYVLLIPMAYTIGRKYNLTNEAFVGACFIPHGVGNMIGAPLAGRISDRIVAQYKLKRGSWYPEDRLRAALLPALTLVPLSALASGILTAYVDGPVGLIGNLVCLFINGLGIDMVLSPCGAYTVDILHSKSAEVSAAGSAFRAVFLALWIMAILPLVENYGVLAADSVAALLGLLAFGSNA</sequence>
<organism evidence="7 8">
    <name type="scientific">Candolleomyces eurysporus</name>
    <dbReference type="NCBI Taxonomy" id="2828524"/>
    <lineage>
        <taxon>Eukaryota</taxon>
        <taxon>Fungi</taxon>
        <taxon>Dikarya</taxon>
        <taxon>Basidiomycota</taxon>
        <taxon>Agaricomycotina</taxon>
        <taxon>Agaricomycetes</taxon>
        <taxon>Agaricomycetidae</taxon>
        <taxon>Agaricales</taxon>
        <taxon>Agaricineae</taxon>
        <taxon>Psathyrellaceae</taxon>
        <taxon>Candolleomyces</taxon>
    </lineage>
</organism>
<dbReference type="Proteomes" id="UP001140091">
    <property type="component" value="Unassembled WGS sequence"/>
</dbReference>
<evidence type="ECO:0000256" key="6">
    <source>
        <dbReference type="SAM" id="SignalP"/>
    </source>
</evidence>